<keyword evidence="2 4" id="KW-0560">Oxidoreductase</keyword>
<organism evidence="7 8">
    <name type="scientific">Inhella gelatinilytica</name>
    <dbReference type="NCBI Taxonomy" id="2795030"/>
    <lineage>
        <taxon>Bacteria</taxon>
        <taxon>Pseudomonadati</taxon>
        <taxon>Pseudomonadota</taxon>
        <taxon>Betaproteobacteria</taxon>
        <taxon>Burkholderiales</taxon>
        <taxon>Sphaerotilaceae</taxon>
        <taxon>Inhella</taxon>
    </lineage>
</organism>
<dbReference type="Pfam" id="PF00389">
    <property type="entry name" value="2-Hacid_dh"/>
    <property type="match status" value="1"/>
</dbReference>
<accession>A0A931J2B1</accession>
<dbReference type="InterPro" id="IPR029752">
    <property type="entry name" value="D-isomer_DH_CS1"/>
</dbReference>
<dbReference type="CDD" id="cd05301">
    <property type="entry name" value="GDH"/>
    <property type="match status" value="1"/>
</dbReference>
<dbReference type="RefSeq" id="WP_198101799.1">
    <property type="nucleotide sequence ID" value="NZ_JAEDAL010000010.1"/>
</dbReference>
<sequence length="316" mass="33825">MKPHLLVARRLFPDLLEPLVAHYALRLHDHDEALSPAALQAQMQGCWGLLGSGSERVDAALLAACPDLRAIALITVGYNNLDVAACRQHGLLLSHAPGVLTEATAEFGLTLLLATARRVGESERFLRAGQWRGWGIDQFAGLPVMGRTLGIVGLGRIGQEVARTAQQGLRMQVLHHSRRPVAGWESGWRSLPDLLAQSDHVMLCVPYSPDTHHLIGAAQLAQMKPSATLINLARGGVVDDRALAQALIRGQIAAAGLDVFEGEPTVCTDLLACDNAVLTPHIASSTLPTRRAMVQCAVDNLLAWARGEPGPTPIPQ</sequence>
<keyword evidence="8" id="KW-1185">Reference proteome</keyword>
<evidence type="ECO:0000256" key="1">
    <source>
        <dbReference type="ARBA" id="ARBA00005854"/>
    </source>
</evidence>
<dbReference type="EMBL" id="JAEDAL010000010">
    <property type="protein sequence ID" value="MBH9554183.1"/>
    <property type="molecule type" value="Genomic_DNA"/>
</dbReference>
<dbReference type="GO" id="GO:0016618">
    <property type="term" value="F:hydroxypyruvate reductase [NAD(P)H] activity"/>
    <property type="evidence" value="ECO:0007669"/>
    <property type="project" value="TreeGrafter"/>
</dbReference>
<dbReference type="InterPro" id="IPR050223">
    <property type="entry name" value="D-isomer_2-hydroxyacid_DH"/>
</dbReference>
<dbReference type="PROSITE" id="PS00065">
    <property type="entry name" value="D_2_HYDROXYACID_DH_1"/>
    <property type="match status" value="1"/>
</dbReference>
<dbReference type="Pfam" id="PF02826">
    <property type="entry name" value="2-Hacid_dh_C"/>
    <property type="match status" value="1"/>
</dbReference>
<evidence type="ECO:0000256" key="3">
    <source>
        <dbReference type="ARBA" id="ARBA00023027"/>
    </source>
</evidence>
<dbReference type="GO" id="GO:0051287">
    <property type="term" value="F:NAD binding"/>
    <property type="evidence" value="ECO:0007669"/>
    <property type="project" value="InterPro"/>
</dbReference>
<dbReference type="GO" id="GO:0030267">
    <property type="term" value="F:glyoxylate reductase (NADPH) activity"/>
    <property type="evidence" value="ECO:0007669"/>
    <property type="project" value="TreeGrafter"/>
</dbReference>
<evidence type="ECO:0000259" key="6">
    <source>
        <dbReference type="Pfam" id="PF02826"/>
    </source>
</evidence>
<proteinExistence type="inferred from homology"/>
<feature type="domain" description="D-isomer specific 2-hydroxyacid dehydrogenase catalytic" evidence="5">
    <location>
        <begin position="12"/>
        <end position="312"/>
    </location>
</feature>
<dbReference type="InterPro" id="IPR036291">
    <property type="entry name" value="NAD(P)-bd_dom_sf"/>
</dbReference>
<gene>
    <name evidence="7" type="ORF">I7X43_15165</name>
</gene>
<evidence type="ECO:0000313" key="7">
    <source>
        <dbReference type="EMBL" id="MBH9554183.1"/>
    </source>
</evidence>
<dbReference type="InterPro" id="IPR006139">
    <property type="entry name" value="D-isomer_2_OHA_DH_cat_dom"/>
</dbReference>
<dbReference type="Proteomes" id="UP000620139">
    <property type="component" value="Unassembled WGS sequence"/>
</dbReference>
<keyword evidence="3" id="KW-0520">NAD</keyword>
<dbReference type="AlphaFoldDB" id="A0A931J2B1"/>
<dbReference type="FunFam" id="3.40.50.720:FF:000203">
    <property type="entry name" value="D-3-phosphoglycerate dehydrogenase (SerA)"/>
    <property type="match status" value="1"/>
</dbReference>
<evidence type="ECO:0000313" key="8">
    <source>
        <dbReference type="Proteomes" id="UP000620139"/>
    </source>
</evidence>
<dbReference type="Gene3D" id="3.40.50.720">
    <property type="entry name" value="NAD(P)-binding Rossmann-like Domain"/>
    <property type="match status" value="2"/>
</dbReference>
<evidence type="ECO:0000259" key="5">
    <source>
        <dbReference type="Pfam" id="PF00389"/>
    </source>
</evidence>
<dbReference type="GO" id="GO:0005829">
    <property type="term" value="C:cytosol"/>
    <property type="evidence" value="ECO:0007669"/>
    <property type="project" value="TreeGrafter"/>
</dbReference>
<dbReference type="SUPFAM" id="SSF52283">
    <property type="entry name" value="Formate/glycerate dehydrogenase catalytic domain-like"/>
    <property type="match status" value="1"/>
</dbReference>
<dbReference type="PANTHER" id="PTHR10996:SF283">
    <property type="entry name" value="GLYOXYLATE_HYDROXYPYRUVATE REDUCTASE B"/>
    <property type="match status" value="1"/>
</dbReference>
<feature type="domain" description="D-isomer specific 2-hydroxyacid dehydrogenase NAD-binding" evidence="6">
    <location>
        <begin position="109"/>
        <end position="283"/>
    </location>
</feature>
<reference evidence="7" key="1">
    <citation type="submission" date="2020-12" db="EMBL/GenBank/DDBJ databases">
        <title>The genome sequence of Inhella sp. 4Y17.</title>
        <authorList>
            <person name="Liu Y."/>
        </authorList>
    </citation>
    <scope>NUCLEOTIDE SEQUENCE</scope>
    <source>
        <strain evidence="7">4Y10</strain>
    </source>
</reference>
<dbReference type="SUPFAM" id="SSF51735">
    <property type="entry name" value="NAD(P)-binding Rossmann-fold domains"/>
    <property type="match status" value="1"/>
</dbReference>
<protein>
    <submittedName>
        <fullName evidence="7">D-glycerate dehydrogenase</fullName>
    </submittedName>
</protein>
<comment type="similarity">
    <text evidence="1 4">Belongs to the D-isomer specific 2-hydroxyacid dehydrogenase family.</text>
</comment>
<dbReference type="PANTHER" id="PTHR10996">
    <property type="entry name" value="2-HYDROXYACID DEHYDROGENASE-RELATED"/>
    <property type="match status" value="1"/>
</dbReference>
<evidence type="ECO:0000256" key="4">
    <source>
        <dbReference type="RuleBase" id="RU003719"/>
    </source>
</evidence>
<evidence type="ECO:0000256" key="2">
    <source>
        <dbReference type="ARBA" id="ARBA00023002"/>
    </source>
</evidence>
<comment type="caution">
    <text evidence="7">The sequence shown here is derived from an EMBL/GenBank/DDBJ whole genome shotgun (WGS) entry which is preliminary data.</text>
</comment>
<name>A0A931J2B1_9BURK</name>
<dbReference type="InterPro" id="IPR006140">
    <property type="entry name" value="D-isomer_DH_NAD-bd"/>
</dbReference>